<keyword evidence="4 7" id="KW-0812">Transmembrane</keyword>
<comment type="subcellular location">
    <subcellularLocation>
        <location evidence="1 7">Cell membrane</location>
        <topology evidence="1 7">Multi-pass membrane protein</topology>
    </subcellularLocation>
</comment>
<dbReference type="PROSITE" id="PS50928">
    <property type="entry name" value="ABC_TM1"/>
    <property type="match status" value="1"/>
</dbReference>
<keyword evidence="3" id="KW-1003">Cell membrane</keyword>
<protein>
    <submittedName>
        <fullName evidence="9">Nitrate ABC transporter permease</fullName>
    </submittedName>
</protein>
<feature type="domain" description="ABC transmembrane type-1" evidence="8">
    <location>
        <begin position="63"/>
        <end position="249"/>
    </location>
</feature>
<evidence type="ECO:0000256" key="2">
    <source>
        <dbReference type="ARBA" id="ARBA00022448"/>
    </source>
</evidence>
<organism evidence="9 10">
    <name type="scientific">Subtercola lobariae</name>
    <dbReference type="NCBI Taxonomy" id="1588641"/>
    <lineage>
        <taxon>Bacteria</taxon>
        <taxon>Bacillati</taxon>
        <taxon>Actinomycetota</taxon>
        <taxon>Actinomycetes</taxon>
        <taxon>Micrococcales</taxon>
        <taxon>Microbacteriaceae</taxon>
        <taxon>Subtercola</taxon>
    </lineage>
</organism>
<dbReference type="Gene3D" id="1.10.3720.10">
    <property type="entry name" value="MetI-like"/>
    <property type="match status" value="1"/>
</dbReference>
<dbReference type="InterPro" id="IPR000515">
    <property type="entry name" value="MetI-like"/>
</dbReference>
<reference evidence="9 10" key="1">
    <citation type="journal article" date="2014" name="Int. J. Syst. Evol. Microbiol.">
        <title>Complete genome sequence of Corynebacterium casei LMG S-19264T (=DSM 44701T), isolated from a smear-ripened cheese.</title>
        <authorList>
            <consortium name="US DOE Joint Genome Institute (JGI-PGF)"/>
            <person name="Walter F."/>
            <person name="Albersmeier A."/>
            <person name="Kalinowski J."/>
            <person name="Ruckert C."/>
        </authorList>
    </citation>
    <scope>NUCLEOTIDE SEQUENCE [LARGE SCALE GENOMIC DNA]</scope>
    <source>
        <strain evidence="9 10">CGMCC 1.12976</strain>
    </source>
</reference>
<evidence type="ECO:0000259" key="8">
    <source>
        <dbReference type="PROSITE" id="PS50928"/>
    </source>
</evidence>
<accession>A0A917EZQ5</accession>
<dbReference type="RefSeq" id="WP_188678603.1">
    <property type="nucleotide sequence ID" value="NZ_BMGP01000004.1"/>
</dbReference>
<dbReference type="EMBL" id="BMGP01000004">
    <property type="protein sequence ID" value="GGF30094.1"/>
    <property type="molecule type" value="Genomic_DNA"/>
</dbReference>
<dbReference type="Proteomes" id="UP000598775">
    <property type="component" value="Unassembled WGS sequence"/>
</dbReference>
<keyword evidence="6 7" id="KW-0472">Membrane</keyword>
<evidence type="ECO:0000256" key="4">
    <source>
        <dbReference type="ARBA" id="ARBA00022692"/>
    </source>
</evidence>
<gene>
    <name evidence="9" type="ORF">GCM10011399_24090</name>
</gene>
<dbReference type="CDD" id="cd06261">
    <property type="entry name" value="TM_PBP2"/>
    <property type="match status" value="1"/>
</dbReference>
<dbReference type="InterPro" id="IPR035906">
    <property type="entry name" value="MetI-like_sf"/>
</dbReference>
<feature type="transmembrane region" description="Helical" evidence="7">
    <location>
        <begin position="101"/>
        <end position="123"/>
    </location>
</feature>
<feature type="transmembrane region" description="Helical" evidence="7">
    <location>
        <begin position="12"/>
        <end position="34"/>
    </location>
</feature>
<evidence type="ECO:0000256" key="5">
    <source>
        <dbReference type="ARBA" id="ARBA00022989"/>
    </source>
</evidence>
<dbReference type="GO" id="GO:0055085">
    <property type="term" value="P:transmembrane transport"/>
    <property type="evidence" value="ECO:0007669"/>
    <property type="project" value="InterPro"/>
</dbReference>
<keyword evidence="5 7" id="KW-1133">Transmembrane helix</keyword>
<evidence type="ECO:0000256" key="1">
    <source>
        <dbReference type="ARBA" id="ARBA00004651"/>
    </source>
</evidence>
<sequence>MSAEWGTTRSRWNPLFWLPTVVAVVIAGLLWEWIAIGNPYLLPRLGQVGLQLVTNTSYYLENAWVTLSEALIGLVIGLISAFIVAVLVTESGILRRAIMPLAVILNVTPVVALAPALVVAFGFGPAPKLIVTALITFFPILMNLIIGLNSVSPPVLQVFTTLHASRLAVLGRLRLPGSLPYLFAALRVVFPLSLVGAVVAEFIAPGAGKGLGTVISVASANSRLAVVYAAIACLAAMGSLLLLVVILLERRVLRWHESQLSRRN</sequence>
<feature type="transmembrane region" description="Helical" evidence="7">
    <location>
        <begin position="70"/>
        <end position="89"/>
    </location>
</feature>
<dbReference type="AlphaFoldDB" id="A0A917EZQ5"/>
<feature type="transmembrane region" description="Helical" evidence="7">
    <location>
        <begin position="224"/>
        <end position="248"/>
    </location>
</feature>
<dbReference type="Pfam" id="PF00528">
    <property type="entry name" value="BPD_transp_1"/>
    <property type="match status" value="1"/>
</dbReference>
<dbReference type="GO" id="GO:0005886">
    <property type="term" value="C:plasma membrane"/>
    <property type="evidence" value="ECO:0007669"/>
    <property type="project" value="UniProtKB-SubCell"/>
</dbReference>
<evidence type="ECO:0000313" key="9">
    <source>
        <dbReference type="EMBL" id="GGF30094.1"/>
    </source>
</evidence>
<comment type="caution">
    <text evidence="9">The sequence shown here is derived from an EMBL/GenBank/DDBJ whole genome shotgun (WGS) entry which is preliminary data.</text>
</comment>
<dbReference type="PANTHER" id="PTHR30151:SF0">
    <property type="entry name" value="ABC TRANSPORTER PERMEASE PROTEIN MJ0413-RELATED"/>
    <property type="match status" value="1"/>
</dbReference>
<comment type="similarity">
    <text evidence="7">Belongs to the binding-protein-dependent transport system permease family.</text>
</comment>
<evidence type="ECO:0000256" key="7">
    <source>
        <dbReference type="RuleBase" id="RU363032"/>
    </source>
</evidence>
<evidence type="ECO:0000256" key="6">
    <source>
        <dbReference type="ARBA" id="ARBA00023136"/>
    </source>
</evidence>
<proteinExistence type="inferred from homology"/>
<dbReference type="SUPFAM" id="SSF161098">
    <property type="entry name" value="MetI-like"/>
    <property type="match status" value="1"/>
</dbReference>
<feature type="transmembrane region" description="Helical" evidence="7">
    <location>
        <begin position="129"/>
        <end position="148"/>
    </location>
</feature>
<dbReference type="PANTHER" id="PTHR30151">
    <property type="entry name" value="ALKANE SULFONATE ABC TRANSPORTER-RELATED, MEMBRANE SUBUNIT"/>
    <property type="match status" value="1"/>
</dbReference>
<keyword evidence="2 7" id="KW-0813">Transport</keyword>
<feature type="transmembrane region" description="Helical" evidence="7">
    <location>
        <begin position="181"/>
        <end position="204"/>
    </location>
</feature>
<keyword evidence="10" id="KW-1185">Reference proteome</keyword>
<evidence type="ECO:0000256" key="3">
    <source>
        <dbReference type="ARBA" id="ARBA00022475"/>
    </source>
</evidence>
<name>A0A917EZQ5_9MICO</name>
<evidence type="ECO:0000313" key="10">
    <source>
        <dbReference type="Proteomes" id="UP000598775"/>
    </source>
</evidence>